<keyword evidence="1" id="KW-0472">Membrane</keyword>
<feature type="transmembrane region" description="Helical" evidence="1">
    <location>
        <begin position="57"/>
        <end position="76"/>
    </location>
</feature>
<accession>A0A7S1VH83</accession>
<keyword evidence="1" id="KW-1133">Transmembrane helix</keyword>
<proteinExistence type="predicted"/>
<dbReference type="AlphaFoldDB" id="A0A7S1VH83"/>
<gene>
    <name evidence="2" type="ORF">SSP0437_LOCUS7704</name>
</gene>
<evidence type="ECO:0000256" key="1">
    <source>
        <dbReference type="SAM" id="Phobius"/>
    </source>
</evidence>
<feature type="transmembrane region" description="Helical" evidence="1">
    <location>
        <begin position="96"/>
        <end position="115"/>
    </location>
</feature>
<organism evidence="2">
    <name type="scientific">Sexangularia sp. CB-2014</name>
    <dbReference type="NCBI Taxonomy" id="1486929"/>
    <lineage>
        <taxon>Eukaryota</taxon>
        <taxon>Amoebozoa</taxon>
        <taxon>Tubulinea</taxon>
        <taxon>Elardia</taxon>
        <taxon>Arcellinida</taxon>
        <taxon>Arcellinida incertae sedis</taxon>
        <taxon>Sexangularia</taxon>
    </lineage>
</organism>
<keyword evidence="1" id="KW-0812">Transmembrane</keyword>
<sequence>MAVSLIVDYLHDDSVLLTVIEEEAGVSARQGDKGGSASRVAASVARRTARTRSLRQLCLYLGLLTLFLSTMMKIVTVTQVPLVVAVCRWLGHLPSVPAYVPLLLLAIALLLSVSLSQTTIAEHVTVTRGVGIGVARTNGWGGRVELGWADAEAVQRVLVAEAVYHLAIVTYAVCLVKASTDEQPPHPPPPATCHGTTPTSLVLFPSLLPPLPIVQRVTTIVRQALR</sequence>
<evidence type="ECO:0000313" key="2">
    <source>
        <dbReference type="EMBL" id="CAD9299892.1"/>
    </source>
</evidence>
<protein>
    <recommendedName>
        <fullName evidence="3">GPI-GlcNAc transferase complex PIG-H component conserved domain-containing protein</fullName>
    </recommendedName>
</protein>
<name>A0A7S1VH83_9EUKA</name>
<evidence type="ECO:0008006" key="3">
    <source>
        <dbReference type="Google" id="ProtNLM"/>
    </source>
</evidence>
<reference evidence="2" key="1">
    <citation type="submission" date="2021-01" db="EMBL/GenBank/DDBJ databases">
        <authorList>
            <person name="Corre E."/>
            <person name="Pelletier E."/>
            <person name="Niang G."/>
            <person name="Scheremetjew M."/>
            <person name="Finn R."/>
            <person name="Kale V."/>
            <person name="Holt S."/>
            <person name="Cochrane G."/>
            <person name="Meng A."/>
            <person name="Brown T."/>
            <person name="Cohen L."/>
        </authorList>
    </citation>
    <scope>NUCLEOTIDE SEQUENCE</scope>
    <source>
        <strain evidence="2">ATCC 50979</strain>
    </source>
</reference>
<dbReference type="EMBL" id="HBGL01009922">
    <property type="protein sequence ID" value="CAD9299892.1"/>
    <property type="molecule type" value="Transcribed_RNA"/>
</dbReference>